<organism evidence="2 3">
    <name type="scientific">Streptomyces phage Zuko</name>
    <dbReference type="NCBI Taxonomy" id="2601695"/>
    <lineage>
        <taxon>Viruses</taxon>
        <taxon>Duplodnaviria</taxon>
        <taxon>Heunggongvirae</taxon>
        <taxon>Uroviricota</taxon>
        <taxon>Caudoviricetes</taxon>
        <taxon>Zukovirus</taxon>
        <taxon>Zukovirus zuko</taxon>
    </lineage>
</organism>
<reference evidence="2 3" key="1">
    <citation type="submission" date="2019-07" db="EMBL/GenBank/DDBJ databases">
        <authorList>
            <person name="Mandava P."/>
            <person name="Ferry J.C."/>
            <person name="Fallon S.M."/>
            <person name="Hajdenberg M."/>
            <person name="Sharma E."/>
            <person name="Shaffer C.D."/>
            <person name="Weston-Hafer K.A."/>
            <person name="Garlena R.A."/>
            <person name="Russell D.A."/>
            <person name="Pope W.H."/>
            <person name="Jacobs-Sera D."/>
            <person name="Hatfull G.F."/>
        </authorList>
    </citation>
    <scope>NUCLEOTIDE SEQUENCE [LARGE SCALE GENOMIC DNA]</scope>
</reference>
<dbReference type="EMBL" id="MN204493">
    <property type="protein sequence ID" value="QEQ93635.1"/>
    <property type="molecule type" value="Genomic_DNA"/>
</dbReference>
<dbReference type="RefSeq" id="YP_010655548.1">
    <property type="nucleotide sequence ID" value="NC_070829.1"/>
</dbReference>
<accession>A0A5J6D834</accession>
<sequence>MSKVQDVPLPEFDGGDDEDKGKEPELEWGWRVRWGRTVGQRTLASGVVLAFEPNTTKASQAFDRRAREYLKDMDVRNAEPGRGYCGDQRSGKYVEMDWISRPVKESG</sequence>
<name>A0A5J6D834_9CAUD</name>
<dbReference type="KEGG" id="vg:77931411"/>
<evidence type="ECO:0000256" key="1">
    <source>
        <dbReference type="SAM" id="MobiDB-lite"/>
    </source>
</evidence>
<feature type="region of interest" description="Disordered" evidence="1">
    <location>
        <begin position="1"/>
        <end position="25"/>
    </location>
</feature>
<keyword evidence="3" id="KW-1185">Reference proteome</keyword>
<dbReference type="GeneID" id="77931411"/>
<gene>
    <name evidence="2" type="primary">57</name>
    <name evidence="2" type="ORF">SEA_ZUKO_57</name>
</gene>
<evidence type="ECO:0000313" key="2">
    <source>
        <dbReference type="EMBL" id="QEQ93635.1"/>
    </source>
</evidence>
<protein>
    <submittedName>
        <fullName evidence="2">Uncharacterized protein</fullName>
    </submittedName>
</protein>
<dbReference type="Proteomes" id="UP000327392">
    <property type="component" value="Segment"/>
</dbReference>
<evidence type="ECO:0000313" key="3">
    <source>
        <dbReference type="Proteomes" id="UP000327392"/>
    </source>
</evidence>
<proteinExistence type="predicted"/>